<dbReference type="Proteomes" id="UP000068382">
    <property type="component" value="Unassembled WGS sequence"/>
</dbReference>
<dbReference type="PANTHER" id="PTHR39339">
    <property type="entry name" value="SLR1444 PROTEIN"/>
    <property type="match status" value="1"/>
</dbReference>
<dbReference type="AlphaFoldDB" id="A0A132C1T7"/>
<evidence type="ECO:0000313" key="2">
    <source>
        <dbReference type="EMBL" id="KUP94020.1"/>
    </source>
</evidence>
<dbReference type="EMBL" id="LPUY01000037">
    <property type="protein sequence ID" value="KUP94020.1"/>
    <property type="molecule type" value="Genomic_DNA"/>
</dbReference>
<dbReference type="PANTHER" id="PTHR39339:SF1">
    <property type="entry name" value="CHAD DOMAIN-CONTAINING PROTEIN"/>
    <property type="match status" value="1"/>
</dbReference>
<gene>
    <name evidence="2" type="ORF">TRIHO_11060</name>
</gene>
<dbReference type="InterPro" id="IPR038186">
    <property type="entry name" value="CHAD_dom_sf"/>
</dbReference>
<dbReference type="PATRIC" id="fig|1768241.3.peg.1149"/>
<sequence length="510" mass="56333">MSDDLHNSFLLEGPIDWPEVDAALEGLRLVQDHSSAWLRYRLLDCQDQSLRTSGRVLLDYDGALLLLSDSDAPRVQPAAPQGTFPADLPEGPVRALTHKMFPLRCFLIFATGSLQKVALRVVDDETKTQLRVECVTFDGDGTKGRLSLVTLSPLRGYTRAPQRVRAALRGAGATRGSAARIFAALAPEVAPYVSKPQTDFRQAETAFDVAVQTIANYIRVARENEAGVIADLDSEFLHDYRVALRKVRSVLSLFKDVFGIVQTAEMKAAFADLMAPTGRLRDLDVYLMEQDDYFALLPSSLHPGLRLMFETFAAERDSAHAGLAKHLKSRAYQDQITALAAQFDHPGGFVRGEAGAQPAAAYARKLIWKRYRRICKIASGIDETTPDAEVHALRIACKKFRYLVEFFAPLFAGKSAKRVIKRMKVLQDNLGAFNDYSVQQETLLAFVAQSPALRGARGIEAAQSIGALIAILDQRQRDERARVMENFTRFNSAGTRAHIHAICQAKGAQA</sequence>
<proteinExistence type="predicted"/>
<evidence type="ECO:0000259" key="1">
    <source>
        <dbReference type="PROSITE" id="PS51708"/>
    </source>
</evidence>
<dbReference type="InterPro" id="IPR007899">
    <property type="entry name" value="CHAD_dom"/>
</dbReference>
<protein>
    <submittedName>
        <fullName evidence="2">CHAD domain protein</fullName>
    </submittedName>
</protein>
<accession>A0A132C1T7</accession>
<dbReference type="Gene3D" id="1.40.20.10">
    <property type="entry name" value="CHAD domain"/>
    <property type="match status" value="1"/>
</dbReference>
<dbReference type="SMART" id="SM00880">
    <property type="entry name" value="CHAD"/>
    <property type="match status" value="1"/>
</dbReference>
<dbReference type="OrthoDB" id="9777271at2"/>
<dbReference type="RefSeq" id="WP_068241096.1">
    <property type="nucleotide sequence ID" value="NZ_LPUY01000037.1"/>
</dbReference>
<name>A0A132C1T7_9RHOB</name>
<keyword evidence="3" id="KW-1185">Reference proteome</keyword>
<feature type="domain" description="CHAD" evidence="1">
    <location>
        <begin position="203"/>
        <end position="496"/>
    </location>
</feature>
<dbReference type="PROSITE" id="PS51708">
    <property type="entry name" value="CHAD"/>
    <property type="match status" value="1"/>
</dbReference>
<organism evidence="2 3">
    <name type="scientific">Tritonibacter horizontis</name>
    <dbReference type="NCBI Taxonomy" id="1768241"/>
    <lineage>
        <taxon>Bacteria</taxon>
        <taxon>Pseudomonadati</taxon>
        <taxon>Pseudomonadota</taxon>
        <taxon>Alphaproteobacteria</taxon>
        <taxon>Rhodobacterales</taxon>
        <taxon>Paracoccaceae</taxon>
        <taxon>Tritonibacter</taxon>
    </lineage>
</organism>
<reference evidence="2 3" key="1">
    <citation type="submission" date="2015-12" db="EMBL/GenBank/DDBJ databases">
        <title>Genome sequence of the marine Rhodobacteraceae strain O3.65, Candidatus Tritonibacter horizontis.</title>
        <authorList>
            <person name="Poehlein A."/>
            <person name="Giebel H.A."/>
            <person name="Voget S."/>
            <person name="Brinkhoff T."/>
        </authorList>
    </citation>
    <scope>NUCLEOTIDE SEQUENCE [LARGE SCALE GENOMIC DNA]</scope>
    <source>
        <strain evidence="2 3">O3.65</strain>
    </source>
</reference>
<comment type="caution">
    <text evidence="2">The sequence shown here is derived from an EMBL/GenBank/DDBJ whole genome shotgun (WGS) entry which is preliminary data.</text>
</comment>
<evidence type="ECO:0000313" key="3">
    <source>
        <dbReference type="Proteomes" id="UP000068382"/>
    </source>
</evidence>
<dbReference type="Pfam" id="PF05235">
    <property type="entry name" value="CHAD"/>
    <property type="match status" value="1"/>
</dbReference>